<sequence>MVRLNEEFDSGAIAIVGDRVSTRDSACRYWFVGYAGGPLHVETPRLVVSSLQLLEQSCRMLLRSAKELSQGDVDRAFDDRLRQIRSKVTDTLPEGATDRDGGELHVKLNKEAASVLTDADSGDPVDLEILEESELRAYIQLEGVAMNSRENCYWLVWTLRRGLVYQRDVANPLGKSYCFLDDGEYDSLSD</sequence>
<gene>
    <name evidence="1" type="ORF">CVIRNUC_004533</name>
</gene>
<keyword evidence="2" id="KW-1185">Reference proteome</keyword>
<accession>A0AAV1I2J5</accession>
<organism evidence="1 2">
    <name type="scientific">Coccomyxa viridis</name>
    <dbReference type="NCBI Taxonomy" id="1274662"/>
    <lineage>
        <taxon>Eukaryota</taxon>
        <taxon>Viridiplantae</taxon>
        <taxon>Chlorophyta</taxon>
        <taxon>core chlorophytes</taxon>
        <taxon>Trebouxiophyceae</taxon>
        <taxon>Trebouxiophyceae incertae sedis</taxon>
        <taxon>Coccomyxaceae</taxon>
        <taxon>Coccomyxa</taxon>
    </lineage>
</organism>
<reference evidence="1 2" key="1">
    <citation type="submission" date="2023-10" db="EMBL/GenBank/DDBJ databases">
        <authorList>
            <person name="Maclean D."/>
            <person name="Macfadyen A."/>
        </authorList>
    </citation>
    <scope>NUCLEOTIDE SEQUENCE [LARGE SCALE GENOMIC DNA]</scope>
</reference>
<comment type="caution">
    <text evidence="1">The sequence shown here is derived from an EMBL/GenBank/DDBJ whole genome shotgun (WGS) entry which is preliminary data.</text>
</comment>
<dbReference type="Proteomes" id="UP001314263">
    <property type="component" value="Unassembled WGS sequence"/>
</dbReference>
<name>A0AAV1I2J5_9CHLO</name>
<dbReference type="EMBL" id="CAUYUE010000005">
    <property type="protein sequence ID" value="CAK0777822.1"/>
    <property type="molecule type" value="Genomic_DNA"/>
</dbReference>
<protein>
    <submittedName>
        <fullName evidence="1">Uncharacterized protein</fullName>
    </submittedName>
</protein>
<proteinExistence type="predicted"/>
<evidence type="ECO:0000313" key="1">
    <source>
        <dbReference type="EMBL" id="CAK0777822.1"/>
    </source>
</evidence>
<dbReference type="AlphaFoldDB" id="A0AAV1I2J5"/>
<evidence type="ECO:0000313" key="2">
    <source>
        <dbReference type="Proteomes" id="UP001314263"/>
    </source>
</evidence>